<keyword evidence="2" id="KW-1185">Reference proteome</keyword>
<protein>
    <submittedName>
        <fullName evidence="1">Uncharacterized protein</fullName>
    </submittedName>
</protein>
<organism evidence="1 2">
    <name type="scientific">Helianthus annuus</name>
    <name type="common">Common sunflower</name>
    <dbReference type="NCBI Taxonomy" id="4232"/>
    <lineage>
        <taxon>Eukaryota</taxon>
        <taxon>Viridiplantae</taxon>
        <taxon>Streptophyta</taxon>
        <taxon>Embryophyta</taxon>
        <taxon>Tracheophyta</taxon>
        <taxon>Spermatophyta</taxon>
        <taxon>Magnoliopsida</taxon>
        <taxon>eudicotyledons</taxon>
        <taxon>Gunneridae</taxon>
        <taxon>Pentapetalae</taxon>
        <taxon>asterids</taxon>
        <taxon>campanulids</taxon>
        <taxon>Asterales</taxon>
        <taxon>Asteraceae</taxon>
        <taxon>Asteroideae</taxon>
        <taxon>Heliantheae alliance</taxon>
        <taxon>Heliantheae</taxon>
        <taxon>Helianthus</taxon>
    </lineage>
</organism>
<dbReference type="Gramene" id="mRNA:HanXRQr2_Chr17g0784211">
    <property type="protein sequence ID" value="mRNA:HanXRQr2_Chr17g0784211"/>
    <property type="gene ID" value="HanXRQr2_Chr17g0784211"/>
</dbReference>
<comment type="caution">
    <text evidence="1">The sequence shown here is derived from an EMBL/GenBank/DDBJ whole genome shotgun (WGS) entry which is preliminary data.</text>
</comment>
<accession>A0A9K3GT32</accession>
<proteinExistence type="predicted"/>
<evidence type="ECO:0000313" key="2">
    <source>
        <dbReference type="Proteomes" id="UP000215914"/>
    </source>
</evidence>
<evidence type="ECO:0000313" key="1">
    <source>
        <dbReference type="EMBL" id="KAF5753808.1"/>
    </source>
</evidence>
<gene>
    <name evidence="1" type="ORF">HanXRQr2_Chr17g0784211</name>
</gene>
<sequence>MLKLVGFAEDVCITSGSMFTETSGGSPTTCIHELSPSSNPEPIAKFCFNVWTKFETCPLSLISGGRTNSNT</sequence>
<dbReference type="AlphaFoldDB" id="A0A9K3GT32"/>
<reference evidence="1" key="2">
    <citation type="submission" date="2020-06" db="EMBL/GenBank/DDBJ databases">
        <title>Helianthus annuus Genome sequencing and assembly Release 2.</title>
        <authorList>
            <person name="Gouzy J."/>
            <person name="Langlade N."/>
            <person name="Munos S."/>
        </authorList>
    </citation>
    <scope>NUCLEOTIDE SEQUENCE</scope>
    <source>
        <tissue evidence="1">Leaves</tissue>
    </source>
</reference>
<dbReference type="EMBL" id="MNCJ02000332">
    <property type="protein sequence ID" value="KAF5753808.1"/>
    <property type="molecule type" value="Genomic_DNA"/>
</dbReference>
<reference evidence="1" key="1">
    <citation type="journal article" date="2017" name="Nature">
        <title>The sunflower genome provides insights into oil metabolism, flowering and Asterid evolution.</title>
        <authorList>
            <person name="Badouin H."/>
            <person name="Gouzy J."/>
            <person name="Grassa C.J."/>
            <person name="Murat F."/>
            <person name="Staton S.E."/>
            <person name="Cottret L."/>
            <person name="Lelandais-Briere C."/>
            <person name="Owens G.L."/>
            <person name="Carrere S."/>
            <person name="Mayjonade B."/>
            <person name="Legrand L."/>
            <person name="Gill N."/>
            <person name="Kane N.C."/>
            <person name="Bowers J.E."/>
            <person name="Hubner S."/>
            <person name="Bellec A."/>
            <person name="Berard A."/>
            <person name="Berges H."/>
            <person name="Blanchet N."/>
            <person name="Boniface M.C."/>
            <person name="Brunel D."/>
            <person name="Catrice O."/>
            <person name="Chaidir N."/>
            <person name="Claudel C."/>
            <person name="Donnadieu C."/>
            <person name="Faraut T."/>
            <person name="Fievet G."/>
            <person name="Helmstetter N."/>
            <person name="King M."/>
            <person name="Knapp S.J."/>
            <person name="Lai Z."/>
            <person name="Le Paslier M.C."/>
            <person name="Lippi Y."/>
            <person name="Lorenzon L."/>
            <person name="Mandel J.R."/>
            <person name="Marage G."/>
            <person name="Marchand G."/>
            <person name="Marquand E."/>
            <person name="Bret-Mestries E."/>
            <person name="Morien E."/>
            <person name="Nambeesan S."/>
            <person name="Nguyen T."/>
            <person name="Pegot-Espagnet P."/>
            <person name="Pouilly N."/>
            <person name="Raftis F."/>
            <person name="Sallet E."/>
            <person name="Schiex T."/>
            <person name="Thomas J."/>
            <person name="Vandecasteele C."/>
            <person name="Vares D."/>
            <person name="Vear F."/>
            <person name="Vautrin S."/>
            <person name="Crespi M."/>
            <person name="Mangin B."/>
            <person name="Burke J.M."/>
            <person name="Salse J."/>
            <person name="Munos S."/>
            <person name="Vincourt P."/>
            <person name="Rieseberg L.H."/>
            <person name="Langlade N.B."/>
        </authorList>
    </citation>
    <scope>NUCLEOTIDE SEQUENCE</scope>
    <source>
        <tissue evidence="1">Leaves</tissue>
    </source>
</reference>
<dbReference type="Proteomes" id="UP000215914">
    <property type="component" value="Unassembled WGS sequence"/>
</dbReference>
<name>A0A9K3GT32_HELAN</name>